<feature type="transmembrane region" description="Helical" evidence="8">
    <location>
        <begin position="254"/>
        <end position="275"/>
    </location>
</feature>
<evidence type="ECO:0000256" key="2">
    <source>
        <dbReference type="ARBA" id="ARBA00022475"/>
    </source>
</evidence>
<accession>A0A4S4APA7</accession>
<dbReference type="GO" id="GO:0015421">
    <property type="term" value="F:ABC-type oligopeptide transporter activity"/>
    <property type="evidence" value="ECO:0007669"/>
    <property type="project" value="TreeGrafter"/>
</dbReference>
<evidence type="ECO:0000313" key="12">
    <source>
        <dbReference type="Proteomes" id="UP000308430"/>
    </source>
</evidence>
<evidence type="ECO:0000256" key="1">
    <source>
        <dbReference type="ARBA" id="ARBA00004651"/>
    </source>
</evidence>
<protein>
    <submittedName>
        <fullName evidence="11">ABC transporter ATP-binding protein</fullName>
    </submittedName>
</protein>
<name>A0A4S4APA7_9RHOO</name>
<evidence type="ECO:0000256" key="4">
    <source>
        <dbReference type="ARBA" id="ARBA00022741"/>
    </source>
</evidence>
<dbReference type="InterPro" id="IPR027417">
    <property type="entry name" value="P-loop_NTPase"/>
</dbReference>
<dbReference type="GO" id="GO:0016887">
    <property type="term" value="F:ATP hydrolysis activity"/>
    <property type="evidence" value="ECO:0007669"/>
    <property type="project" value="InterPro"/>
</dbReference>
<dbReference type="SUPFAM" id="SSF52540">
    <property type="entry name" value="P-loop containing nucleoside triphosphate hydrolases"/>
    <property type="match status" value="1"/>
</dbReference>
<dbReference type="PROSITE" id="PS00211">
    <property type="entry name" value="ABC_TRANSPORTER_1"/>
    <property type="match status" value="1"/>
</dbReference>
<proteinExistence type="predicted"/>
<evidence type="ECO:0000256" key="8">
    <source>
        <dbReference type="SAM" id="Phobius"/>
    </source>
</evidence>
<dbReference type="InterPro" id="IPR017871">
    <property type="entry name" value="ABC_transporter-like_CS"/>
</dbReference>
<dbReference type="InterPro" id="IPR011527">
    <property type="entry name" value="ABC1_TM_dom"/>
</dbReference>
<keyword evidence="2" id="KW-1003">Cell membrane</keyword>
<feature type="domain" description="ABC transporter" evidence="9">
    <location>
        <begin position="343"/>
        <end position="576"/>
    </location>
</feature>
<dbReference type="Gene3D" id="3.40.50.300">
    <property type="entry name" value="P-loop containing nucleotide triphosphate hydrolases"/>
    <property type="match status" value="1"/>
</dbReference>
<dbReference type="GO" id="GO:0005886">
    <property type="term" value="C:plasma membrane"/>
    <property type="evidence" value="ECO:0007669"/>
    <property type="project" value="UniProtKB-SubCell"/>
</dbReference>
<dbReference type="Gene3D" id="1.20.1560.10">
    <property type="entry name" value="ABC transporter type 1, transmembrane domain"/>
    <property type="match status" value="1"/>
</dbReference>
<dbReference type="PANTHER" id="PTHR43394:SF1">
    <property type="entry name" value="ATP-BINDING CASSETTE SUB-FAMILY B MEMBER 10, MITOCHONDRIAL"/>
    <property type="match status" value="1"/>
</dbReference>
<feature type="transmembrane region" description="Helical" evidence="8">
    <location>
        <begin position="281"/>
        <end position="301"/>
    </location>
</feature>
<dbReference type="RefSeq" id="WP_136350171.1">
    <property type="nucleotide sequence ID" value="NZ_SSOC01000009.1"/>
</dbReference>
<dbReference type="PANTHER" id="PTHR43394">
    <property type="entry name" value="ATP-DEPENDENT PERMEASE MDL1, MITOCHONDRIAL"/>
    <property type="match status" value="1"/>
</dbReference>
<evidence type="ECO:0000256" key="3">
    <source>
        <dbReference type="ARBA" id="ARBA00022692"/>
    </source>
</evidence>
<dbReference type="PROSITE" id="PS50893">
    <property type="entry name" value="ABC_TRANSPORTER_2"/>
    <property type="match status" value="1"/>
</dbReference>
<comment type="caution">
    <text evidence="11">The sequence shown here is derived from an EMBL/GenBank/DDBJ whole genome shotgun (WGS) entry which is preliminary data.</text>
</comment>
<evidence type="ECO:0000313" key="11">
    <source>
        <dbReference type="EMBL" id="THF61509.1"/>
    </source>
</evidence>
<dbReference type="EMBL" id="SSOC01000009">
    <property type="protein sequence ID" value="THF61509.1"/>
    <property type="molecule type" value="Genomic_DNA"/>
</dbReference>
<dbReference type="AlphaFoldDB" id="A0A4S4APA7"/>
<gene>
    <name evidence="11" type="ORF">E6C76_20745</name>
</gene>
<evidence type="ECO:0000259" key="9">
    <source>
        <dbReference type="PROSITE" id="PS50893"/>
    </source>
</evidence>
<dbReference type="Pfam" id="PF00005">
    <property type="entry name" value="ABC_tran"/>
    <property type="match status" value="1"/>
</dbReference>
<evidence type="ECO:0000256" key="6">
    <source>
        <dbReference type="ARBA" id="ARBA00022989"/>
    </source>
</evidence>
<dbReference type="PROSITE" id="PS50929">
    <property type="entry name" value="ABC_TM1F"/>
    <property type="match status" value="1"/>
</dbReference>
<feature type="domain" description="ABC transmembrane type-1" evidence="10">
    <location>
        <begin position="28"/>
        <end position="312"/>
    </location>
</feature>
<dbReference type="GO" id="GO:0005524">
    <property type="term" value="F:ATP binding"/>
    <property type="evidence" value="ECO:0007669"/>
    <property type="project" value="UniProtKB-KW"/>
</dbReference>
<evidence type="ECO:0000259" key="10">
    <source>
        <dbReference type="PROSITE" id="PS50929"/>
    </source>
</evidence>
<feature type="transmembrane region" description="Helical" evidence="8">
    <location>
        <begin position="69"/>
        <end position="90"/>
    </location>
</feature>
<evidence type="ECO:0000256" key="7">
    <source>
        <dbReference type="ARBA" id="ARBA00023136"/>
    </source>
</evidence>
<feature type="transmembrane region" description="Helical" evidence="8">
    <location>
        <begin position="171"/>
        <end position="190"/>
    </location>
</feature>
<dbReference type="InterPro" id="IPR003439">
    <property type="entry name" value="ABC_transporter-like_ATP-bd"/>
</dbReference>
<dbReference type="OrthoDB" id="9806127at2"/>
<keyword evidence="7 8" id="KW-0472">Membrane</keyword>
<keyword evidence="4" id="KW-0547">Nucleotide-binding</keyword>
<feature type="transmembrane region" description="Helical" evidence="8">
    <location>
        <begin position="146"/>
        <end position="165"/>
    </location>
</feature>
<dbReference type="Proteomes" id="UP000308430">
    <property type="component" value="Unassembled WGS sequence"/>
</dbReference>
<keyword evidence="3 8" id="KW-0812">Transmembrane</keyword>
<dbReference type="InterPro" id="IPR039421">
    <property type="entry name" value="Type_1_exporter"/>
</dbReference>
<comment type="subcellular location">
    <subcellularLocation>
        <location evidence="1">Cell membrane</location>
        <topology evidence="1">Multi-pass membrane protein</topology>
    </subcellularLocation>
</comment>
<dbReference type="SUPFAM" id="SSF90123">
    <property type="entry name" value="ABC transporter transmembrane region"/>
    <property type="match status" value="1"/>
</dbReference>
<evidence type="ECO:0000256" key="5">
    <source>
        <dbReference type="ARBA" id="ARBA00022840"/>
    </source>
</evidence>
<keyword evidence="12" id="KW-1185">Reference proteome</keyword>
<keyword evidence="6 8" id="KW-1133">Transmembrane helix</keyword>
<keyword evidence="5 11" id="KW-0067">ATP-binding</keyword>
<dbReference type="Pfam" id="PF00664">
    <property type="entry name" value="ABC_membrane"/>
    <property type="match status" value="1"/>
</dbReference>
<dbReference type="InterPro" id="IPR003593">
    <property type="entry name" value="AAA+_ATPase"/>
</dbReference>
<dbReference type="InterPro" id="IPR036640">
    <property type="entry name" value="ABC1_TM_sf"/>
</dbReference>
<dbReference type="SMART" id="SM00382">
    <property type="entry name" value="AAA"/>
    <property type="match status" value="1"/>
</dbReference>
<feature type="transmembrane region" description="Helical" evidence="8">
    <location>
        <begin position="25"/>
        <end position="49"/>
    </location>
</feature>
<sequence length="594" mass="63650">MNVNVEADRPDARCLLFALTKGRRAMLAGALALTALAVLAELVPFVLLYRALERLIEAPQTLAAALPGWAAWLGGALLLKYLAYGLAYLLSHHAAYAIQAGTRRQLVSRLARAPLPWLHGQGSGALKQSVVQDVERLEAFLAHHTVEASAAVLAPLCAAALLFWVDARLALAVLAVGPLALLGALAFLPGSRRDHDLFNRATAALNNATVEFLRNMPVMKVFCPAGTGFPLLRGRLHDYYRLAGRITRRTVPGWALFTSLLGAHLLLVLPVGAWLHVRGEVGAAQVAFAVLLGAGVFRPLLKVSRFFMDVPEIFAGLRRMAPILAISPPPRLPAGRVAAPVEVRLAEVRFTYPSRPVLRGVSLCLPPGSFNVLLGPSGAGKSTVARLVAGVLVPQAGEVSLNGEPVAALDEGERAGLIALATQEVFLFSGSIRDNLCLARPDASAGALRRALRVAQAEALVEGLPRGWDTPVRELGTRLSGGERQRIAVARALLAGTPVLVLDEATAFADSLTQRAFFRALRAEYPERTVLAVAHRLHGLERADRIFVLEQGVVTASGDHARLMRESAYYRSMWRLEALNEQWALASGGEAAHG</sequence>
<organism evidence="11 12">
    <name type="scientific">Pseudothauera nasutitermitis</name>
    <dbReference type="NCBI Taxonomy" id="2565930"/>
    <lineage>
        <taxon>Bacteria</taxon>
        <taxon>Pseudomonadati</taxon>
        <taxon>Pseudomonadota</taxon>
        <taxon>Betaproteobacteria</taxon>
        <taxon>Rhodocyclales</taxon>
        <taxon>Zoogloeaceae</taxon>
        <taxon>Pseudothauera</taxon>
    </lineage>
</organism>
<reference evidence="11 12" key="1">
    <citation type="submission" date="2019-04" db="EMBL/GenBank/DDBJ databases">
        <title>Azoarcus nasutitermitis sp. nov. isolated from termite nest.</title>
        <authorList>
            <person name="Lin S.-Y."/>
            <person name="Hameed A."/>
            <person name="Hsu Y.-H."/>
            <person name="Young C.-C."/>
        </authorList>
    </citation>
    <scope>NUCLEOTIDE SEQUENCE [LARGE SCALE GENOMIC DNA]</scope>
    <source>
        <strain evidence="11 12">CC-YHH838</strain>
    </source>
</reference>